<feature type="region of interest" description="Disordered" evidence="1">
    <location>
        <begin position="22"/>
        <end position="89"/>
    </location>
</feature>
<proteinExistence type="predicted"/>
<keyword evidence="3" id="KW-1185">Reference proteome</keyword>
<dbReference type="KEGG" id="scv:A4G25_09555"/>
<dbReference type="GeneID" id="93725593"/>
<evidence type="ECO:0000313" key="2">
    <source>
        <dbReference type="EMBL" id="QQS82047.1"/>
    </source>
</evidence>
<dbReference type="AlphaFoldDB" id="A0AB37GYA0"/>
<feature type="compositionally biased region" description="Basic and acidic residues" evidence="1">
    <location>
        <begin position="22"/>
        <end position="79"/>
    </location>
</feature>
<dbReference type="Proteomes" id="UP000595942">
    <property type="component" value="Chromosome"/>
</dbReference>
<evidence type="ECO:0000313" key="3">
    <source>
        <dbReference type="Proteomes" id="UP000595942"/>
    </source>
</evidence>
<dbReference type="EMBL" id="CP068073">
    <property type="protein sequence ID" value="QQS82047.1"/>
    <property type="molecule type" value="Genomic_DNA"/>
</dbReference>
<evidence type="ECO:0008006" key="4">
    <source>
        <dbReference type="Google" id="ProtNLM"/>
    </source>
</evidence>
<reference evidence="2 3" key="1">
    <citation type="submission" date="2021-01" db="EMBL/GenBank/DDBJ databases">
        <title>FDA dAtabase for Regulatory Grade micrObial Sequences (FDA-ARGOS): Supporting development and validation of Infectious Disease Dx tests.</title>
        <authorList>
            <person name="Sproer C."/>
            <person name="Gronow S."/>
            <person name="Severitt S."/>
            <person name="Schroder I."/>
            <person name="Tallon L."/>
            <person name="Sadzewicz L."/>
            <person name="Zhao X."/>
            <person name="Boylan J."/>
            <person name="Ott S."/>
            <person name="Bowen H."/>
            <person name="Vavikolanu K."/>
            <person name="Mehta A."/>
            <person name="Aluvathingal J."/>
            <person name="Nadendla S."/>
            <person name="Lowell S."/>
            <person name="Myers T."/>
            <person name="Yan Y."/>
            <person name="Sichtig H."/>
        </authorList>
    </citation>
    <scope>NUCLEOTIDE SEQUENCE [LARGE SCALE GENOMIC DNA]</scope>
    <source>
        <strain evidence="2 3">FDAARGOS_1148</strain>
    </source>
</reference>
<sequence>MKKHQFISLVLGFIVILASCGKTDDQEKENHSKKETEVHQKTKTNKETDSEKQSSEASKQKENQKQDNQDSTEDQKQETQKNTPLSDEEIKKEVAMMLLSPQLKKQFINGRQLLEGQYPGTWGVEQGKPYEVILEANEYRLSDGRSMPPIYGGPEGMRYFEASPPSGSFATIVGVSREYVCIIATQSAINNYEEALNSGTSQQFRVQDLKQNITNQAEINQVMNKITLGNNEFLKPKRIDE</sequence>
<organism evidence="2 3">
    <name type="scientific">Staphylococcus condimenti</name>
    <dbReference type="NCBI Taxonomy" id="70255"/>
    <lineage>
        <taxon>Bacteria</taxon>
        <taxon>Bacillati</taxon>
        <taxon>Bacillota</taxon>
        <taxon>Bacilli</taxon>
        <taxon>Bacillales</taxon>
        <taxon>Staphylococcaceae</taxon>
        <taxon>Staphylococcus</taxon>
    </lineage>
</organism>
<dbReference type="RefSeq" id="WP_047132569.1">
    <property type="nucleotide sequence ID" value="NZ_CP015114.1"/>
</dbReference>
<name>A0AB37GYA0_9STAP</name>
<accession>A0AB37GYA0</accession>
<protein>
    <recommendedName>
        <fullName evidence="4">Lipoprotein</fullName>
    </recommendedName>
</protein>
<dbReference type="PROSITE" id="PS51257">
    <property type="entry name" value="PROKAR_LIPOPROTEIN"/>
    <property type="match status" value="1"/>
</dbReference>
<gene>
    <name evidence="2" type="ORF">I6J05_08945</name>
</gene>
<evidence type="ECO:0000256" key="1">
    <source>
        <dbReference type="SAM" id="MobiDB-lite"/>
    </source>
</evidence>